<dbReference type="RefSeq" id="WP_164451826.1">
    <property type="nucleotide sequence ID" value="NZ_JAAIJQ010000013.1"/>
</dbReference>
<name>A0A6M0JY08_9GAMM</name>
<dbReference type="EMBL" id="JAAIJQ010000013">
    <property type="protein sequence ID" value="NEV61523.1"/>
    <property type="molecule type" value="Genomic_DNA"/>
</dbReference>
<dbReference type="Proteomes" id="UP000483379">
    <property type="component" value="Unassembled WGS sequence"/>
</dbReference>
<evidence type="ECO:0000313" key="2">
    <source>
        <dbReference type="Proteomes" id="UP000483379"/>
    </source>
</evidence>
<keyword evidence="2" id="KW-1185">Reference proteome</keyword>
<comment type="caution">
    <text evidence="1">The sequence shown here is derived from an EMBL/GenBank/DDBJ whole genome shotgun (WGS) entry which is preliminary data.</text>
</comment>
<dbReference type="AlphaFoldDB" id="A0A6M0JY08"/>
<sequence length="95" mass="10269">MSDAWRGVFQLAADTHSGAVGPLAATPECASPEGYRALLRRRYRNCPDVRQQLAVLARHLAGGSARAPLPITGPYADEAREILNAIYNQPQEGQP</sequence>
<gene>
    <name evidence="1" type="ORF">G3446_06370</name>
</gene>
<evidence type="ECO:0000313" key="1">
    <source>
        <dbReference type="EMBL" id="NEV61523.1"/>
    </source>
</evidence>
<protein>
    <submittedName>
        <fullName evidence="1">Uncharacterized protein</fullName>
    </submittedName>
</protein>
<organism evidence="1 2">
    <name type="scientific">Thiorhodococcus minor</name>
    <dbReference type="NCBI Taxonomy" id="57489"/>
    <lineage>
        <taxon>Bacteria</taxon>
        <taxon>Pseudomonadati</taxon>
        <taxon>Pseudomonadota</taxon>
        <taxon>Gammaproteobacteria</taxon>
        <taxon>Chromatiales</taxon>
        <taxon>Chromatiaceae</taxon>
        <taxon>Thiorhodococcus</taxon>
    </lineage>
</organism>
<proteinExistence type="predicted"/>
<reference evidence="1 2" key="1">
    <citation type="submission" date="2020-02" db="EMBL/GenBank/DDBJ databases">
        <title>Genome sequences of Thiorhodococcus mannitoliphagus and Thiorhodococcus minor, purple sulfur photosynthetic bacteria in the gammaproteobacterial family, Chromatiaceae.</title>
        <authorList>
            <person name="Aviles F.A."/>
            <person name="Meyer T.E."/>
            <person name="Kyndt J.A."/>
        </authorList>
    </citation>
    <scope>NUCLEOTIDE SEQUENCE [LARGE SCALE GENOMIC DNA]</scope>
    <source>
        <strain evidence="1 2">DSM 11518</strain>
    </source>
</reference>
<accession>A0A6M0JY08</accession>